<organism evidence="5">
    <name type="scientific">uncultured Parcubacteria bacterium Rifle_16ft_4_minimus_37647</name>
    <dbReference type="NCBI Taxonomy" id="1665140"/>
    <lineage>
        <taxon>Bacteria</taxon>
        <taxon>Candidatus Parcubacteria</taxon>
        <taxon>environmental samples</taxon>
    </lineage>
</organism>
<dbReference type="GO" id="GO:0006412">
    <property type="term" value="P:translation"/>
    <property type="evidence" value="ECO:0007669"/>
    <property type="project" value="UniProtKB-UniRule"/>
</dbReference>
<keyword evidence="1 3" id="KW-0689">Ribosomal protein</keyword>
<dbReference type="AlphaFoldDB" id="A0A0H4T6T3"/>
<dbReference type="GO" id="GO:0005737">
    <property type="term" value="C:cytoplasm"/>
    <property type="evidence" value="ECO:0007669"/>
    <property type="project" value="UniProtKB-ARBA"/>
</dbReference>
<accession>A0A0H4T6T3</accession>
<evidence type="ECO:0000256" key="1">
    <source>
        <dbReference type="ARBA" id="ARBA00022980"/>
    </source>
</evidence>
<evidence type="ECO:0000256" key="2">
    <source>
        <dbReference type="ARBA" id="ARBA00023274"/>
    </source>
</evidence>
<dbReference type="Gene3D" id="3.30.1320.10">
    <property type="match status" value="1"/>
</dbReference>
<keyword evidence="2 3" id="KW-0687">Ribonucleoprotein</keyword>
<dbReference type="EMBL" id="KT007000">
    <property type="protein sequence ID" value="AKQ02410.1"/>
    <property type="molecule type" value="Genomic_DNA"/>
</dbReference>
<dbReference type="HAMAP" id="MF_00385">
    <property type="entry name" value="Ribosomal_bS16"/>
    <property type="match status" value="1"/>
</dbReference>
<protein>
    <recommendedName>
        <fullName evidence="3">Small ribosomal subunit protein bS16</fullName>
    </recommendedName>
</protein>
<feature type="region of interest" description="Disordered" evidence="4">
    <location>
        <begin position="76"/>
        <end position="170"/>
    </location>
</feature>
<evidence type="ECO:0000256" key="4">
    <source>
        <dbReference type="SAM" id="MobiDB-lite"/>
    </source>
</evidence>
<feature type="compositionally biased region" description="Basic and acidic residues" evidence="4">
    <location>
        <begin position="150"/>
        <end position="170"/>
    </location>
</feature>
<dbReference type="GO" id="GO:0003735">
    <property type="term" value="F:structural constituent of ribosome"/>
    <property type="evidence" value="ECO:0007669"/>
    <property type="project" value="InterPro"/>
</dbReference>
<evidence type="ECO:0000256" key="3">
    <source>
        <dbReference type="HAMAP-Rule" id="MF_00385"/>
    </source>
</evidence>
<comment type="similarity">
    <text evidence="3">Belongs to the bacterial ribosomal protein bS16 family.</text>
</comment>
<dbReference type="NCBIfam" id="TIGR00002">
    <property type="entry name" value="S16"/>
    <property type="match status" value="1"/>
</dbReference>
<dbReference type="SUPFAM" id="SSF54565">
    <property type="entry name" value="Ribosomal protein S16"/>
    <property type="match status" value="1"/>
</dbReference>
<dbReference type="GO" id="GO:0015935">
    <property type="term" value="C:small ribosomal subunit"/>
    <property type="evidence" value="ECO:0007669"/>
    <property type="project" value="TreeGrafter"/>
</dbReference>
<dbReference type="InterPro" id="IPR000307">
    <property type="entry name" value="Ribosomal_bS16"/>
</dbReference>
<proteinExistence type="inferred from homology"/>
<gene>
    <name evidence="3" type="primary">rpsP</name>
</gene>
<evidence type="ECO:0000313" key="5">
    <source>
        <dbReference type="EMBL" id="AKQ02410.1"/>
    </source>
</evidence>
<sequence>MLAIKLKPTGRRNQRTFRVIVQEDREKLGGKNAEDLGWFNPHTNQFKVNKARVEYWVKNGAQATESATKLLKRVKDQEVGGYEARQGRKKKKVKAGEVSSPDTSASKEPSAEGGATEVAGSGETPQAEVESVEETVPETPAVEASSNEVEGQKEAPVEPEAKVEESKADE</sequence>
<dbReference type="PANTHER" id="PTHR12919">
    <property type="entry name" value="30S RIBOSOMAL PROTEIN S16"/>
    <property type="match status" value="1"/>
</dbReference>
<dbReference type="PANTHER" id="PTHR12919:SF20">
    <property type="entry name" value="SMALL RIBOSOMAL SUBUNIT PROTEIN BS16M"/>
    <property type="match status" value="1"/>
</dbReference>
<dbReference type="InterPro" id="IPR023803">
    <property type="entry name" value="Ribosomal_bS16_dom_sf"/>
</dbReference>
<dbReference type="Pfam" id="PF00886">
    <property type="entry name" value="Ribosomal_S16"/>
    <property type="match status" value="1"/>
</dbReference>
<reference evidence="5" key="1">
    <citation type="journal article" date="2015" name="ISME J.">
        <title>Aquifer environment selects for microbial species cohorts in sediment and groundwater.</title>
        <authorList>
            <person name="Hug L.A."/>
            <person name="Thomas B.C."/>
            <person name="Brown C.T."/>
            <person name="Frischkorn K.R."/>
            <person name="Williams K.H."/>
            <person name="Tringe S.G."/>
            <person name="Banfield J.F."/>
        </authorList>
    </citation>
    <scope>NUCLEOTIDE SEQUENCE</scope>
</reference>
<name>A0A0H4T6T3_9BACT</name>